<evidence type="ECO:0000313" key="2">
    <source>
        <dbReference type="EMBL" id="KAA0021582.1"/>
    </source>
</evidence>
<reference evidence="2 3" key="1">
    <citation type="submission" date="2019-07" db="EMBL/GenBank/DDBJ databases">
        <title>Rhodococcus cavernicolus sp. nov., isolated from a cave.</title>
        <authorList>
            <person name="Lee S.D."/>
        </authorList>
    </citation>
    <scope>NUCLEOTIDE SEQUENCE [LARGE SCALE GENOMIC DNA]</scope>
    <source>
        <strain evidence="2 3">C1-24</strain>
    </source>
</reference>
<feature type="chain" id="PRO_5023146313" evidence="1">
    <location>
        <begin position="35"/>
        <end position="355"/>
    </location>
</feature>
<evidence type="ECO:0000313" key="3">
    <source>
        <dbReference type="Proteomes" id="UP000322244"/>
    </source>
</evidence>
<dbReference type="InterPro" id="IPR029058">
    <property type="entry name" value="AB_hydrolase_fold"/>
</dbReference>
<dbReference type="GO" id="GO:0016747">
    <property type="term" value="F:acyltransferase activity, transferring groups other than amino-acyl groups"/>
    <property type="evidence" value="ECO:0007669"/>
    <property type="project" value="TreeGrafter"/>
</dbReference>
<dbReference type="AlphaFoldDB" id="A0A5A7S8V6"/>
<dbReference type="OrthoDB" id="4510758at2"/>
<organism evidence="2 3">
    <name type="scientific">Antrihabitans cavernicola</name>
    <dbReference type="NCBI Taxonomy" id="2495913"/>
    <lineage>
        <taxon>Bacteria</taxon>
        <taxon>Bacillati</taxon>
        <taxon>Actinomycetota</taxon>
        <taxon>Actinomycetes</taxon>
        <taxon>Mycobacteriales</taxon>
        <taxon>Nocardiaceae</taxon>
        <taxon>Antrihabitans</taxon>
    </lineage>
</organism>
<accession>A0A5A7S8V6</accession>
<dbReference type="PANTHER" id="PTHR48098">
    <property type="entry name" value="ENTEROCHELIN ESTERASE-RELATED"/>
    <property type="match status" value="1"/>
</dbReference>
<evidence type="ECO:0000256" key="1">
    <source>
        <dbReference type="SAM" id="SignalP"/>
    </source>
</evidence>
<keyword evidence="3" id="KW-1185">Reference proteome</keyword>
<dbReference type="PANTHER" id="PTHR48098:SF1">
    <property type="entry name" value="DIACYLGLYCEROL ACYLTRANSFERASE_MYCOLYLTRANSFERASE AG85A"/>
    <property type="match status" value="1"/>
</dbReference>
<feature type="signal peptide" evidence="1">
    <location>
        <begin position="1"/>
        <end position="34"/>
    </location>
</feature>
<dbReference type="InterPro" id="IPR000801">
    <property type="entry name" value="Esterase-like"/>
</dbReference>
<dbReference type="Pfam" id="PF00756">
    <property type="entry name" value="Esterase"/>
    <property type="match status" value="1"/>
</dbReference>
<dbReference type="EMBL" id="VLNY01000009">
    <property type="protein sequence ID" value="KAA0021582.1"/>
    <property type="molecule type" value="Genomic_DNA"/>
</dbReference>
<keyword evidence="1" id="KW-0732">Signal</keyword>
<gene>
    <name evidence="2" type="ORF">FOY51_18725</name>
</gene>
<proteinExistence type="predicted"/>
<dbReference type="Gene3D" id="3.40.50.1820">
    <property type="entry name" value="alpha/beta hydrolase"/>
    <property type="match status" value="1"/>
</dbReference>
<name>A0A5A7S8V6_9NOCA</name>
<sequence length="355" mass="37258">MRGPFRPSSIAAKLLMVGAALTLLPLVGVGTASADPVAAGNLLNTVKSADGSYIEKVESNGAQNLTIYVHSAAMNKTYPVQIQRPHDTSVPRPSLYLLNGGGGGVDDASWQLRTNALQFLADKNINVVAPIGGPWSYYADWRAPDPVLGVNKWKTYLTEELPPIMDAALGANGKNSIAGLSTSGTSVLALAESAPSLYKSVAAYSGCAQISDPIGQEFVRLSVETYGGGNINNLYGAPNDPMWAANDPLVNAEKLRGIALYVSSGSGLPGPHETLTDPHLLVQNGNAPASLANQVIVGGVIEAAVNYCSHNLQNKLNQIGIPATYSFPPTGTHSWGYWEDDLKNSWPVIAGPLGI</sequence>
<protein>
    <submittedName>
        <fullName evidence="2">Esterase family protein</fullName>
    </submittedName>
</protein>
<dbReference type="InterPro" id="IPR050583">
    <property type="entry name" value="Mycobacterial_A85_antigen"/>
</dbReference>
<dbReference type="SUPFAM" id="SSF53474">
    <property type="entry name" value="alpha/beta-Hydrolases"/>
    <property type="match status" value="1"/>
</dbReference>
<comment type="caution">
    <text evidence="2">The sequence shown here is derived from an EMBL/GenBank/DDBJ whole genome shotgun (WGS) entry which is preliminary data.</text>
</comment>
<dbReference type="Proteomes" id="UP000322244">
    <property type="component" value="Unassembled WGS sequence"/>
</dbReference>